<reference evidence="1 2" key="1">
    <citation type="submission" date="2018-08" db="EMBL/GenBank/DDBJ databases">
        <title>Complete genome of the Arcobacter suis type strain LMG 26152.</title>
        <authorList>
            <person name="Miller W.G."/>
            <person name="Yee E."/>
            <person name="Bono J.L."/>
        </authorList>
    </citation>
    <scope>NUCLEOTIDE SEQUENCE [LARGE SCALE GENOMIC DNA]</scope>
    <source>
        <strain evidence="1 2">CECT 7833</strain>
    </source>
</reference>
<organism evidence="1 2">
    <name type="scientific">Arcobacter suis CECT 7833</name>
    <dbReference type="NCBI Taxonomy" id="663365"/>
    <lineage>
        <taxon>Bacteria</taxon>
        <taxon>Pseudomonadati</taxon>
        <taxon>Campylobacterota</taxon>
        <taxon>Epsilonproteobacteria</taxon>
        <taxon>Campylobacterales</taxon>
        <taxon>Arcobacteraceae</taxon>
        <taxon>Arcobacter</taxon>
    </lineage>
</organism>
<gene>
    <name evidence="1" type="ORF">ASUIS_0802</name>
</gene>
<protein>
    <submittedName>
        <fullName evidence="1">Uncharacterized protein</fullName>
    </submittedName>
</protein>
<dbReference type="EMBL" id="CP032100">
    <property type="protein sequence ID" value="AXX89295.1"/>
    <property type="molecule type" value="Genomic_DNA"/>
</dbReference>
<keyword evidence="2" id="KW-1185">Reference proteome</keyword>
<evidence type="ECO:0000313" key="1">
    <source>
        <dbReference type="EMBL" id="AXX89295.1"/>
    </source>
</evidence>
<evidence type="ECO:0000313" key="2">
    <source>
        <dbReference type="Proteomes" id="UP000263040"/>
    </source>
</evidence>
<sequence length="185" mass="21674">MKLEEFMNKYEPKKKSSVFDEYLDDINTLLNLNYSQKQIIEYLKSNSKNKSGLTEANLSIYLSKIKKENKFEKAKDKIVDENSKEIVIEDKIKPNQNEEKAKAYDEIKEHCMVLRKKYLSESEQKEVKSVISLIDFFVKKAINKDITQKLPKNDNYITPIESNEEDNSISIYTKIAKMRENNSLG</sequence>
<dbReference type="KEGG" id="asui:ASUIS_0802"/>
<accession>A0AAD0WQ05</accession>
<dbReference type="RefSeq" id="WP_192894444.1">
    <property type="nucleotide sequence ID" value="NZ_CP032100.1"/>
</dbReference>
<dbReference type="AlphaFoldDB" id="A0AAD0WQ05"/>
<dbReference type="Proteomes" id="UP000263040">
    <property type="component" value="Chromosome"/>
</dbReference>
<name>A0AAD0WQ05_9BACT</name>
<proteinExistence type="predicted"/>